<gene>
    <name evidence="3" type="ORF">DYB38_005560</name>
</gene>
<dbReference type="SUPFAM" id="SSF56176">
    <property type="entry name" value="FAD-binding/transporter-associated domain-like"/>
    <property type="match status" value="1"/>
</dbReference>
<dbReference type="InterPro" id="IPR006094">
    <property type="entry name" value="Oxid_FAD_bind_N"/>
</dbReference>
<dbReference type="Pfam" id="PF04030">
    <property type="entry name" value="ALO"/>
    <property type="match status" value="1"/>
</dbReference>
<accession>A0A397C3N8</accession>
<dbReference type="Gene3D" id="3.30.43.10">
    <property type="entry name" value="Uridine Diphospho-n-acetylenolpyruvylglucosamine Reductase, domain 2"/>
    <property type="match status" value="1"/>
</dbReference>
<dbReference type="InterPro" id="IPR010031">
    <property type="entry name" value="FAD_lactone_oxidase-like"/>
</dbReference>
<name>A0A397C3N8_APHAT</name>
<dbReference type="Pfam" id="PF01565">
    <property type="entry name" value="FAD_binding_4"/>
    <property type="match status" value="1"/>
</dbReference>
<protein>
    <recommendedName>
        <fullName evidence="2">FAD-binding PCMH-type domain-containing protein</fullName>
    </recommendedName>
</protein>
<dbReference type="PANTHER" id="PTHR43762:SF1">
    <property type="entry name" value="D-ARABINONO-1,4-LACTONE OXIDASE"/>
    <property type="match status" value="1"/>
</dbReference>
<dbReference type="InterPro" id="IPR016171">
    <property type="entry name" value="Vanillyl_alc_oxidase_C-sub2"/>
</dbReference>
<evidence type="ECO:0000313" key="4">
    <source>
        <dbReference type="Proteomes" id="UP000265716"/>
    </source>
</evidence>
<dbReference type="InterPro" id="IPR016169">
    <property type="entry name" value="FAD-bd_PCMH_sub2"/>
</dbReference>
<comment type="caution">
    <text evidence="3">The sequence shown here is derived from an EMBL/GenBank/DDBJ whole genome shotgun (WGS) entry which is preliminary data.</text>
</comment>
<dbReference type="AlphaFoldDB" id="A0A397C3N8"/>
<dbReference type="GO" id="GO:0003885">
    <property type="term" value="F:D-arabinono-1,4-lactone oxidase activity"/>
    <property type="evidence" value="ECO:0007669"/>
    <property type="project" value="InterPro"/>
</dbReference>
<dbReference type="InterPro" id="IPR036318">
    <property type="entry name" value="FAD-bd_PCMH-like_sf"/>
</dbReference>
<dbReference type="EMBL" id="QUTC01011773">
    <property type="protein sequence ID" value="RHY38220.1"/>
    <property type="molecule type" value="Genomic_DNA"/>
</dbReference>
<sequence>MQQRVQLLRPFLRRTSTAAAATVPFRRLMHHAAEYSSRTLPQASLVPVLAALAAAATSVTLADGKKDDTSNDSTSAYVNWSATHDCHPVRVYEPESVAEVESIVAFHHLQKTKLRPMGSGVSPNGLGFSDESILVLSRLDNILHVDEELQQVTVEGGVIVGDLLARLRTHGLTLQNVASIREQTIAGVTQAGCHGTGASIPPMEEQIVSMDIVTPANGRLTLNDPSDPRFQLAKCGLGALGVVTQLTLQCVRRHYLVENTQVMSISQLRQVHPSLLKSNQHVRYMWLPYTSSVVVVTSNPSTSPDLPADHTEVSSDVDHRLRPLRLLYADLARTSPPSSWRFTQLRDALYALDPLNPAHIARITQVEVEYWRRSQGTRVALSDDVVGFDCGGQQLVSEVAFPMSNGSSTDLDFMEALLARIQADHVPAHTPIEQRWTARSRAALSPAHSAEDATLFSWVGIILYLQDADDTRAATQAYFAEYSKLLEDVMAPYGATEHWAKLEVQSKSKEEIEALRTRLSARFPAWKAFKTLRDEWDPNHVLSNEFVDVLVR</sequence>
<dbReference type="VEuPathDB" id="FungiDB:H257_14611"/>
<feature type="domain" description="FAD-binding PCMH-type" evidence="2">
    <location>
        <begin position="84"/>
        <end position="253"/>
    </location>
</feature>
<dbReference type="PIRSF" id="PIRSF000136">
    <property type="entry name" value="LGO_GLO"/>
    <property type="match status" value="1"/>
</dbReference>
<dbReference type="InterPro" id="IPR007173">
    <property type="entry name" value="ALO_C"/>
</dbReference>
<dbReference type="GO" id="GO:0016020">
    <property type="term" value="C:membrane"/>
    <property type="evidence" value="ECO:0007669"/>
    <property type="project" value="InterPro"/>
</dbReference>
<dbReference type="PANTHER" id="PTHR43762">
    <property type="entry name" value="L-GULONOLACTONE OXIDASE"/>
    <property type="match status" value="1"/>
</dbReference>
<evidence type="ECO:0000313" key="3">
    <source>
        <dbReference type="EMBL" id="RHY38220.1"/>
    </source>
</evidence>
<organism evidence="3 4">
    <name type="scientific">Aphanomyces astaci</name>
    <name type="common">Crayfish plague agent</name>
    <dbReference type="NCBI Taxonomy" id="112090"/>
    <lineage>
        <taxon>Eukaryota</taxon>
        <taxon>Sar</taxon>
        <taxon>Stramenopiles</taxon>
        <taxon>Oomycota</taxon>
        <taxon>Saprolegniomycetes</taxon>
        <taxon>Saprolegniales</taxon>
        <taxon>Verrucalvaceae</taxon>
        <taxon>Aphanomyces</taxon>
    </lineage>
</organism>
<evidence type="ECO:0000259" key="2">
    <source>
        <dbReference type="PROSITE" id="PS51387"/>
    </source>
</evidence>
<reference evidence="3 4" key="1">
    <citation type="submission" date="2018-08" db="EMBL/GenBank/DDBJ databases">
        <title>Aphanomyces genome sequencing and annotation.</title>
        <authorList>
            <person name="Minardi D."/>
            <person name="Oidtmann B."/>
            <person name="Van Der Giezen M."/>
            <person name="Studholme D.J."/>
        </authorList>
    </citation>
    <scope>NUCLEOTIDE SEQUENCE [LARGE SCALE GENOMIC DNA]</scope>
    <source>
        <strain evidence="3 4">SA</strain>
    </source>
</reference>
<keyword evidence="1" id="KW-0560">Oxidoreductase</keyword>
<dbReference type="GO" id="GO:0071949">
    <property type="term" value="F:FAD binding"/>
    <property type="evidence" value="ECO:0007669"/>
    <property type="project" value="InterPro"/>
</dbReference>
<dbReference type="PROSITE" id="PS51387">
    <property type="entry name" value="FAD_PCMH"/>
    <property type="match status" value="1"/>
</dbReference>
<dbReference type="InterPro" id="IPR016166">
    <property type="entry name" value="FAD-bd_PCMH"/>
</dbReference>
<evidence type="ECO:0000256" key="1">
    <source>
        <dbReference type="ARBA" id="ARBA00023002"/>
    </source>
</evidence>
<dbReference type="Gene3D" id="1.10.45.10">
    <property type="entry name" value="Vanillyl-alcohol Oxidase, Chain A, domain 4"/>
    <property type="match status" value="1"/>
</dbReference>
<dbReference type="InterPro" id="IPR016167">
    <property type="entry name" value="FAD-bd_PCMH_sub1"/>
</dbReference>
<proteinExistence type="predicted"/>
<dbReference type="Gene3D" id="3.30.70.2520">
    <property type="match status" value="1"/>
</dbReference>
<dbReference type="Proteomes" id="UP000265716">
    <property type="component" value="Unassembled WGS sequence"/>
</dbReference>
<dbReference type="Gene3D" id="3.30.465.10">
    <property type="match status" value="1"/>
</dbReference>